<protein>
    <submittedName>
        <fullName evidence="1">Uncharacterized protein</fullName>
    </submittedName>
</protein>
<comment type="caution">
    <text evidence="1">The sequence shown here is derived from an EMBL/GenBank/DDBJ whole genome shotgun (WGS) entry which is preliminary data.</text>
</comment>
<dbReference type="Proteomes" id="UP001595859">
    <property type="component" value="Unassembled WGS sequence"/>
</dbReference>
<dbReference type="RefSeq" id="WP_378056836.1">
    <property type="nucleotide sequence ID" value="NZ_JBHSIS010000006.1"/>
</dbReference>
<evidence type="ECO:0000313" key="2">
    <source>
        <dbReference type="Proteomes" id="UP001595859"/>
    </source>
</evidence>
<name>A0ABV9S325_9PSEU</name>
<reference evidence="2" key="1">
    <citation type="journal article" date="2019" name="Int. J. Syst. Evol. Microbiol.">
        <title>The Global Catalogue of Microorganisms (GCM) 10K type strain sequencing project: providing services to taxonomists for standard genome sequencing and annotation.</title>
        <authorList>
            <consortium name="The Broad Institute Genomics Platform"/>
            <consortium name="The Broad Institute Genome Sequencing Center for Infectious Disease"/>
            <person name="Wu L."/>
            <person name="Ma J."/>
        </authorList>
    </citation>
    <scope>NUCLEOTIDE SEQUENCE [LARGE SCALE GENOMIC DNA]</scope>
    <source>
        <strain evidence="2">ZS-22-S1</strain>
    </source>
</reference>
<accession>A0ABV9S325</accession>
<gene>
    <name evidence="1" type="ORF">ACFPCV_15555</name>
</gene>
<keyword evidence="2" id="KW-1185">Reference proteome</keyword>
<organism evidence="1 2">
    <name type="scientific">Actinophytocola glycyrrhizae</name>
    <dbReference type="NCBI Taxonomy" id="2044873"/>
    <lineage>
        <taxon>Bacteria</taxon>
        <taxon>Bacillati</taxon>
        <taxon>Actinomycetota</taxon>
        <taxon>Actinomycetes</taxon>
        <taxon>Pseudonocardiales</taxon>
        <taxon>Pseudonocardiaceae</taxon>
    </lineage>
</organism>
<dbReference type="EMBL" id="JBHSIS010000006">
    <property type="protein sequence ID" value="MFC4854920.1"/>
    <property type="molecule type" value="Genomic_DNA"/>
</dbReference>
<evidence type="ECO:0000313" key="1">
    <source>
        <dbReference type="EMBL" id="MFC4854920.1"/>
    </source>
</evidence>
<proteinExistence type="predicted"/>
<sequence>MNQASPIRVSAGQGRDEVSVYTNAGVNANVALTLYMRSPDDLGVTLMFGTERLALEFFDVASLEQLRDLADEGAQLLRTAFAKNSSAAG</sequence>